<evidence type="ECO:0000256" key="1">
    <source>
        <dbReference type="SAM" id="MobiDB-lite"/>
    </source>
</evidence>
<dbReference type="AlphaFoldDB" id="A0AAW0A7G9"/>
<comment type="caution">
    <text evidence="2">The sequence shown here is derived from an EMBL/GenBank/DDBJ whole genome shotgun (WGS) entry which is preliminary data.</text>
</comment>
<feature type="region of interest" description="Disordered" evidence="1">
    <location>
        <begin position="226"/>
        <end position="418"/>
    </location>
</feature>
<proteinExistence type="predicted"/>
<protein>
    <submittedName>
        <fullName evidence="2">Uncharacterized protein</fullName>
    </submittedName>
</protein>
<evidence type="ECO:0000313" key="3">
    <source>
        <dbReference type="Proteomes" id="UP001362999"/>
    </source>
</evidence>
<dbReference type="Proteomes" id="UP001362999">
    <property type="component" value="Unassembled WGS sequence"/>
</dbReference>
<evidence type="ECO:0000313" key="2">
    <source>
        <dbReference type="EMBL" id="KAK7002235.1"/>
    </source>
</evidence>
<feature type="region of interest" description="Disordered" evidence="1">
    <location>
        <begin position="36"/>
        <end position="78"/>
    </location>
</feature>
<feature type="compositionally biased region" description="Basic and acidic residues" evidence="1">
    <location>
        <begin position="281"/>
        <end position="293"/>
    </location>
</feature>
<feature type="compositionally biased region" description="Low complexity" evidence="1">
    <location>
        <begin position="94"/>
        <end position="107"/>
    </location>
</feature>
<feature type="region of interest" description="Disordered" evidence="1">
    <location>
        <begin position="94"/>
        <end position="123"/>
    </location>
</feature>
<accession>A0AAW0A7G9</accession>
<feature type="compositionally biased region" description="Acidic residues" evidence="1">
    <location>
        <begin position="64"/>
        <end position="76"/>
    </location>
</feature>
<keyword evidence="3" id="KW-1185">Reference proteome</keyword>
<organism evidence="2 3">
    <name type="scientific">Favolaschia claudopus</name>
    <dbReference type="NCBI Taxonomy" id="2862362"/>
    <lineage>
        <taxon>Eukaryota</taxon>
        <taxon>Fungi</taxon>
        <taxon>Dikarya</taxon>
        <taxon>Basidiomycota</taxon>
        <taxon>Agaricomycotina</taxon>
        <taxon>Agaricomycetes</taxon>
        <taxon>Agaricomycetidae</taxon>
        <taxon>Agaricales</taxon>
        <taxon>Marasmiineae</taxon>
        <taxon>Mycenaceae</taxon>
        <taxon>Favolaschia</taxon>
    </lineage>
</organism>
<feature type="region of interest" description="Disordered" evidence="1">
    <location>
        <begin position="168"/>
        <end position="191"/>
    </location>
</feature>
<reference evidence="2 3" key="1">
    <citation type="journal article" date="2024" name="J Genomics">
        <title>Draft genome sequencing and assembly of Favolaschia claudopus CIRM-BRFM 2984 isolated from oak limbs.</title>
        <authorList>
            <person name="Navarro D."/>
            <person name="Drula E."/>
            <person name="Chaduli D."/>
            <person name="Cazenave R."/>
            <person name="Ahrendt S."/>
            <person name="Wang J."/>
            <person name="Lipzen A."/>
            <person name="Daum C."/>
            <person name="Barry K."/>
            <person name="Grigoriev I.V."/>
            <person name="Favel A."/>
            <person name="Rosso M.N."/>
            <person name="Martin F."/>
        </authorList>
    </citation>
    <scope>NUCLEOTIDE SEQUENCE [LARGE SCALE GENOMIC DNA]</scope>
    <source>
        <strain evidence="2 3">CIRM-BRFM 2984</strain>
    </source>
</reference>
<dbReference type="EMBL" id="JAWWNJ010000079">
    <property type="protein sequence ID" value="KAK7002235.1"/>
    <property type="molecule type" value="Genomic_DNA"/>
</dbReference>
<sequence length="433" mass="46664">MLTSDRRDSQIRKISKISTLSDESTLQYRMVVVGEEEEAGRHLPPAHPTTARRGGGRGSRDDGGGEGEEEEGEEEVPLTRPHLCISHLYPVSSVIPPSSSPLARPSSFTRQLTPAHRTHARLPPLHPVALRPEVGRRGVVLRLPGRTRLAVHLGGTGGGRAVLSGAANVQDGDAGSTPQLSAGLAHPPPHFSLPHTNTFGIADSFTRSDRGAAALSLLLNGDEREWGREGREGRKRREEKKRRLNVESAKAGLTDTQDLFDESTKQSRETHGGGTRGGDTGGKEDVARGGEARGEEEEENEGGEGVSQPTPARQRGGRSSTDDRRGDVQEEVDVPCTPAHSHPTSSLATARHAPSHFLPSFQSPDGYSQSQSQRRHIHFRSSHARKSLPSHRAVAPLPPRRTRLTGGRSGDVGGATNVRDDAGLIHRICDRPR</sequence>
<feature type="compositionally biased region" description="Basic and acidic residues" evidence="1">
    <location>
        <begin position="226"/>
        <end position="236"/>
    </location>
</feature>
<feature type="compositionally biased region" description="Basic residues" evidence="1">
    <location>
        <begin position="373"/>
        <end position="389"/>
    </location>
</feature>
<name>A0AAW0A7G9_9AGAR</name>
<feature type="compositionally biased region" description="Basic and acidic residues" evidence="1">
    <location>
        <begin position="262"/>
        <end position="271"/>
    </location>
</feature>
<gene>
    <name evidence="2" type="ORF">R3P38DRAFT_3215384</name>
</gene>
<feature type="compositionally biased region" description="Polar residues" evidence="1">
    <location>
        <begin position="360"/>
        <end position="372"/>
    </location>
</feature>